<keyword evidence="3" id="KW-0808">Transferase</keyword>
<dbReference type="InterPro" id="IPR029063">
    <property type="entry name" value="SAM-dependent_MTases_sf"/>
</dbReference>
<dbReference type="GO" id="GO:0003676">
    <property type="term" value="F:nucleic acid binding"/>
    <property type="evidence" value="ECO:0007669"/>
    <property type="project" value="InterPro"/>
</dbReference>
<feature type="domain" description="Methyltransferase" evidence="5">
    <location>
        <begin position="36"/>
        <end position="97"/>
    </location>
</feature>
<dbReference type="GO" id="GO:0008276">
    <property type="term" value="F:protein methyltransferase activity"/>
    <property type="evidence" value="ECO:0007669"/>
    <property type="project" value="TreeGrafter"/>
</dbReference>
<evidence type="ECO:0000256" key="4">
    <source>
        <dbReference type="ARBA" id="ARBA00022691"/>
    </source>
</evidence>
<sequence>MKLTEQRDVPTVYEPAEDSHLLAETAIERIDGGYALEVGVGSGYVASRIATETNATVVGSDISPEACARARAEGIETIRGDLTRPFRADSFDVVVFNPPYLPTPPDAEWDDPLEYALSGGPDGRRVVRPFVADVGRVLKPDGRSYLLVSSLTDIDAVAGLAADAGLTAREIAAERFPFERLVVLKITHKNS</sequence>
<gene>
    <name evidence="6" type="ORF">KM295_08935</name>
</gene>
<comment type="similarity">
    <text evidence="1">Belongs to the eukaryotic/archaeal PrmC-related family.</text>
</comment>
<dbReference type="GO" id="GO:0035657">
    <property type="term" value="C:eRF1 methyltransferase complex"/>
    <property type="evidence" value="ECO:0007669"/>
    <property type="project" value="TreeGrafter"/>
</dbReference>
<evidence type="ECO:0000256" key="3">
    <source>
        <dbReference type="ARBA" id="ARBA00022679"/>
    </source>
</evidence>
<dbReference type="Pfam" id="PF13649">
    <property type="entry name" value="Methyltransf_25"/>
    <property type="match status" value="1"/>
</dbReference>
<dbReference type="AlphaFoldDB" id="A0A9R1CTP0"/>
<dbReference type="NCBIfam" id="TIGR00537">
    <property type="entry name" value="hemK_rel_arch"/>
    <property type="match status" value="1"/>
</dbReference>
<dbReference type="InterPro" id="IPR052190">
    <property type="entry name" value="Euk-Arch_PrmC-MTase"/>
</dbReference>
<dbReference type="PROSITE" id="PS00092">
    <property type="entry name" value="N6_MTASE"/>
    <property type="match status" value="1"/>
</dbReference>
<dbReference type="InterPro" id="IPR041698">
    <property type="entry name" value="Methyltransf_25"/>
</dbReference>
<dbReference type="SUPFAM" id="SSF53335">
    <property type="entry name" value="S-adenosyl-L-methionine-dependent methyltransferases"/>
    <property type="match status" value="1"/>
</dbReference>
<evidence type="ECO:0000256" key="1">
    <source>
        <dbReference type="ARBA" id="ARBA00006149"/>
    </source>
</evidence>
<proteinExistence type="inferred from homology"/>
<organism evidence="6 7">
    <name type="scientific">Natronomonas aquatica</name>
    <dbReference type="NCBI Taxonomy" id="2841590"/>
    <lineage>
        <taxon>Archaea</taxon>
        <taxon>Methanobacteriati</taxon>
        <taxon>Methanobacteriota</taxon>
        <taxon>Stenosarchaea group</taxon>
        <taxon>Halobacteria</taxon>
        <taxon>Halobacteriales</taxon>
        <taxon>Natronomonadaceae</taxon>
        <taxon>Natronomonas</taxon>
    </lineage>
</organism>
<dbReference type="GO" id="GO:0032259">
    <property type="term" value="P:methylation"/>
    <property type="evidence" value="ECO:0007669"/>
    <property type="project" value="UniProtKB-KW"/>
</dbReference>
<dbReference type="InterPro" id="IPR004557">
    <property type="entry name" value="PrmC-related"/>
</dbReference>
<dbReference type="GO" id="GO:0008757">
    <property type="term" value="F:S-adenosylmethionine-dependent methyltransferase activity"/>
    <property type="evidence" value="ECO:0007669"/>
    <property type="project" value="TreeGrafter"/>
</dbReference>
<dbReference type="Gene3D" id="3.40.50.150">
    <property type="entry name" value="Vaccinia Virus protein VP39"/>
    <property type="match status" value="1"/>
</dbReference>
<evidence type="ECO:0000313" key="6">
    <source>
        <dbReference type="EMBL" id="MCQ4333597.1"/>
    </source>
</evidence>
<dbReference type="PANTHER" id="PTHR45875:SF1">
    <property type="entry name" value="METHYLTRANSFERASE N6AMT1"/>
    <property type="match status" value="1"/>
</dbReference>
<dbReference type="InterPro" id="IPR002052">
    <property type="entry name" value="DNA_methylase_N6_adenine_CS"/>
</dbReference>
<comment type="caution">
    <text evidence="6">The sequence shown here is derived from an EMBL/GenBank/DDBJ whole genome shotgun (WGS) entry which is preliminary data.</text>
</comment>
<dbReference type="PANTHER" id="PTHR45875">
    <property type="entry name" value="METHYLTRANSFERASE N6AMT1"/>
    <property type="match status" value="1"/>
</dbReference>
<keyword evidence="7" id="KW-1185">Reference proteome</keyword>
<protein>
    <submittedName>
        <fullName evidence="6">Methyltransferase domain-containing protein</fullName>
    </submittedName>
</protein>
<dbReference type="Proteomes" id="UP001139494">
    <property type="component" value="Unassembled WGS sequence"/>
</dbReference>
<dbReference type="NCBIfam" id="NF011527">
    <property type="entry name" value="PRK14968.1-1"/>
    <property type="match status" value="1"/>
</dbReference>
<keyword evidence="4" id="KW-0949">S-adenosyl-L-methionine</keyword>
<dbReference type="RefSeq" id="WP_256029623.1">
    <property type="nucleotide sequence ID" value="NZ_JAHLKM010000010.1"/>
</dbReference>
<dbReference type="CDD" id="cd02440">
    <property type="entry name" value="AdoMet_MTases"/>
    <property type="match status" value="1"/>
</dbReference>
<evidence type="ECO:0000256" key="2">
    <source>
        <dbReference type="ARBA" id="ARBA00022603"/>
    </source>
</evidence>
<accession>A0A9R1CTP0</accession>
<name>A0A9R1CTP0_9EURY</name>
<dbReference type="EMBL" id="JAHLKM010000010">
    <property type="protein sequence ID" value="MCQ4333597.1"/>
    <property type="molecule type" value="Genomic_DNA"/>
</dbReference>
<reference evidence="6" key="1">
    <citation type="journal article" date="2023" name="Front. Microbiol.">
        <title>Genomic-based phylogenetic and metabolic analyses of the genus Natronomonas, and description of Natronomonas aquatica sp. nov.</title>
        <authorList>
            <person name="Garcia-Roldan A."/>
            <person name="Duran-Viseras A."/>
            <person name="de la Haba R.R."/>
            <person name="Corral P."/>
            <person name="Sanchez-Porro C."/>
            <person name="Ventosa A."/>
        </authorList>
    </citation>
    <scope>NUCLEOTIDE SEQUENCE</scope>
    <source>
        <strain evidence="6">F2-12</strain>
    </source>
</reference>
<evidence type="ECO:0000259" key="5">
    <source>
        <dbReference type="Pfam" id="PF13649"/>
    </source>
</evidence>
<keyword evidence="2 6" id="KW-0489">Methyltransferase</keyword>
<evidence type="ECO:0000313" key="7">
    <source>
        <dbReference type="Proteomes" id="UP001139494"/>
    </source>
</evidence>